<evidence type="ECO:0000313" key="4">
    <source>
        <dbReference type="EMBL" id="KAI3436575.1"/>
    </source>
</evidence>
<feature type="compositionally biased region" description="Low complexity" evidence="1">
    <location>
        <begin position="290"/>
        <end position="306"/>
    </location>
</feature>
<protein>
    <recommendedName>
        <fullName evidence="3">Expansin-like EG45 domain-containing protein</fullName>
    </recommendedName>
</protein>
<reference evidence="4" key="1">
    <citation type="journal article" date="2019" name="Plant J.">
        <title>Chlorella vulgaris genome assembly and annotation reveals the molecular basis for metabolic acclimation to high light conditions.</title>
        <authorList>
            <person name="Cecchin M."/>
            <person name="Marcolungo L."/>
            <person name="Rossato M."/>
            <person name="Girolomoni L."/>
            <person name="Cosentino E."/>
            <person name="Cuine S."/>
            <person name="Li-Beisson Y."/>
            <person name="Delledonne M."/>
            <person name="Ballottari M."/>
        </authorList>
    </citation>
    <scope>NUCLEOTIDE SEQUENCE</scope>
    <source>
        <strain evidence="4">211/11P</strain>
    </source>
</reference>
<feature type="chain" id="PRO_5039710176" description="Expansin-like EG45 domain-containing protein" evidence="2">
    <location>
        <begin position="22"/>
        <end position="658"/>
    </location>
</feature>
<dbReference type="PROSITE" id="PS50842">
    <property type="entry name" value="EXPANSIN_EG45"/>
    <property type="match status" value="1"/>
</dbReference>
<evidence type="ECO:0000259" key="3">
    <source>
        <dbReference type="PROSITE" id="PS50842"/>
    </source>
</evidence>
<accession>A0A9D4Z0V2</accession>
<dbReference type="SUPFAM" id="SSF50685">
    <property type="entry name" value="Barwin-like endoglucanases"/>
    <property type="match status" value="1"/>
</dbReference>
<dbReference type="EMBL" id="SIDB01000002">
    <property type="protein sequence ID" value="KAI3436575.1"/>
    <property type="molecule type" value="Genomic_DNA"/>
</dbReference>
<feature type="domain" description="Expansin-like EG45" evidence="3">
    <location>
        <begin position="46"/>
        <end position="152"/>
    </location>
</feature>
<name>A0A9D4Z0V2_CHLVU</name>
<dbReference type="PRINTS" id="PR01217">
    <property type="entry name" value="PRICHEXTENSN"/>
</dbReference>
<dbReference type="OrthoDB" id="406505at2759"/>
<dbReference type="AlphaFoldDB" id="A0A9D4Z0V2"/>
<feature type="compositionally biased region" description="Pro residues" evidence="1">
    <location>
        <begin position="307"/>
        <end position="328"/>
    </location>
</feature>
<dbReference type="Gene3D" id="2.60.40.760">
    <property type="entry name" value="Expansin, cellulose-binding-like domain"/>
    <property type="match status" value="1"/>
</dbReference>
<dbReference type="InterPro" id="IPR036908">
    <property type="entry name" value="RlpA-like_sf"/>
</dbReference>
<feature type="compositionally biased region" description="Polar residues" evidence="1">
    <location>
        <begin position="364"/>
        <end position="374"/>
    </location>
</feature>
<evidence type="ECO:0000256" key="1">
    <source>
        <dbReference type="SAM" id="MobiDB-lite"/>
    </source>
</evidence>
<dbReference type="InterPro" id="IPR007112">
    <property type="entry name" value="Expansin/allergen_DPBB_dom"/>
</dbReference>
<organism evidence="4 5">
    <name type="scientific">Chlorella vulgaris</name>
    <name type="common">Green alga</name>
    <dbReference type="NCBI Taxonomy" id="3077"/>
    <lineage>
        <taxon>Eukaryota</taxon>
        <taxon>Viridiplantae</taxon>
        <taxon>Chlorophyta</taxon>
        <taxon>core chlorophytes</taxon>
        <taxon>Trebouxiophyceae</taxon>
        <taxon>Chlorellales</taxon>
        <taxon>Chlorellaceae</taxon>
        <taxon>Chlorella clade</taxon>
        <taxon>Chlorella</taxon>
    </lineage>
</organism>
<feature type="region of interest" description="Disordered" evidence="1">
    <location>
        <begin position="249"/>
        <end position="444"/>
    </location>
</feature>
<keyword evidence="2" id="KW-0732">Signal</keyword>
<sequence>MHSNPLLALAALLLLAHPARGQANVDGWQDATLGELGFRSTYSPAQAACGYGDIPESNWPFGGLAAIDPTFSPFAVGPQQGCGVCLEVQCTDPAQCGSAPSQTLVLLVSDYCTGCGPAAVYLAPTAFSKIVASDRGSVAGRVRRVNCNPPGPLAVQVDQYRATEGGWLRLALRDVSGGGDIQSVELAGSQRTYGAVWEVSGVPDAPLDLRASDGSGQQVVARRALTQAGQTGTFPTSAQFQATQNLADALGAGPRPPAATGSATGATPVVVPPPSPTPAAGTTFGSIFRGSSPAAAPSAEAQSAVPPAAPVMPPPPPAAEPALPPAPQPAGAVAVPAPGGGAAAAAAPAPEPAVAPPTSAIQVVPSQQAGQAPPSTGAAAAQPVLPPTLPLPAASAPAVEDNRPSRPPGVGPSVTPAPVSFTPVPGLPTLPPQPPLAGPVPPAQLASAASLDPATCQTLGEVLAAIPEASNWTQLLKRVGLNMLLQDPEAQVTLLVPVNSGQSTQHSAQNPALAPAPAVLAAAPCPLCSLGAAIDARPLRSESTLAELVQTATDIINPLVGYQVLTGLWPTAALQPGTKVNTADTIDKVNRLQVTALGPTSLQGIGSSANILQADIVACGPSLVLLPFTFDQAALDAITATQVPQPAQPALAPQPAGR</sequence>
<feature type="compositionally biased region" description="Low complexity" evidence="1">
    <location>
        <begin position="249"/>
        <end position="269"/>
    </location>
</feature>
<feature type="compositionally biased region" description="Pro residues" evidence="1">
    <location>
        <begin position="425"/>
        <end position="442"/>
    </location>
</feature>
<proteinExistence type="predicted"/>
<dbReference type="InterPro" id="IPR036378">
    <property type="entry name" value="FAS1_dom_sf"/>
</dbReference>
<dbReference type="CDD" id="cd22271">
    <property type="entry name" value="DPBB_EXP_N-like"/>
    <property type="match status" value="1"/>
</dbReference>
<evidence type="ECO:0000313" key="5">
    <source>
        <dbReference type="Proteomes" id="UP001055712"/>
    </source>
</evidence>
<feature type="compositionally biased region" description="Low complexity" evidence="1">
    <location>
        <begin position="329"/>
        <end position="348"/>
    </location>
</feature>
<evidence type="ECO:0000256" key="2">
    <source>
        <dbReference type="SAM" id="SignalP"/>
    </source>
</evidence>
<dbReference type="Proteomes" id="UP001055712">
    <property type="component" value="Unassembled WGS sequence"/>
</dbReference>
<comment type="caution">
    <text evidence="4">The sequence shown here is derived from an EMBL/GenBank/DDBJ whole genome shotgun (WGS) entry which is preliminary data.</text>
</comment>
<dbReference type="Gene3D" id="2.30.180.10">
    <property type="entry name" value="FAS1 domain"/>
    <property type="match status" value="1"/>
</dbReference>
<gene>
    <name evidence="4" type="ORF">D9Q98_005991</name>
</gene>
<dbReference type="InterPro" id="IPR036749">
    <property type="entry name" value="Expansin_CBD_sf"/>
</dbReference>
<keyword evidence="5" id="KW-1185">Reference proteome</keyword>
<dbReference type="PANTHER" id="PTHR31692:SF5">
    <property type="entry name" value="EXPANSIN-B3"/>
    <property type="match status" value="1"/>
</dbReference>
<reference evidence="4" key="2">
    <citation type="submission" date="2020-11" db="EMBL/GenBank/DDBJ databases">
        <authorList>
            <person name="Cecchin M."/>
            <person name="Marcolungo L."/>
            <person name="Rossato M."/>
            <person name="Girolomoni L."/>
            <person name="Cosentino E."/>
            <person name="Cuine S."/>
            <person name="Li-Beisson Y."/>
            <person name="Delledonne M."/>
            <person name="Ballottari M."/>
        </authorList>
    </citation>
    <scope>NUCLEOTIDE SEQUENCE</scope>
    <source>
        <strain evidence="4">211/11P</strain>
        <tissue evidence="4">Whole cell</tissue>
    </source>
</reference>
<dbReference type="PANTHER" id="PTHR31692">
    <property type="entry name" value="EXPANSIN-B3"/>
    <property type="match status" value="1"/>
</dbReference>
<dbReference type="Gene3D" id="2.40.40.10">
    <property type="entry name" value="RlpA-like domain"/>
    <property type="match status" value="1"/>
</dbReference>
<feature type="signal peptide" evidence="2">
    <location>
        <begin position="1"/>
        <end position="21"/>
    </location>
</feature>
<dbReference type="SUPFAM" id="SSF49590">
    <property type="entry name" value="PHL pollen allergen"/>
    <property type="match status" value="1"/>
</dbReference>